<dbReference type="AlphaFoldDB" id="A0ABD4RFX6"/>
<gene>
    <name evidence="1" type="ORF">K4H94_02095</name>
</gene>
<protein>
    <recommendedName>
        <fullName evidence="3">HipA-like C-terminal domain-containing protein</fullName>
    </recommendedName>
</protein>
<dbReference type="KEGG" id="cchv:BTM20_03540"/>
<dbReference type="GeneID" id="66300924"/>
<dbReference type="Gene3D" id="1.10.1070.20">
    <property type="match status" value="1"/>
</dbReference>
<proteinExistence type="predicted"/>
<name>A0ABD4RFX6_9CLOT</name>
<dbReference type="RefSeq" id="WP_021874912.1">
    <property type="nucleotide sequence ID" value="NZ_CP018624.1"/>
</dbReference>
<comment type="caution">
    <text evidence="1">The sequence shown here is derived from an EMBL/GenBank/DDBJ whole genome shotgun (WGS) entry which is preliminary data.</text>
</comment>
<evidence type="ECO:0000313" key="1">
    <source>
        <dbReference type="EMBL" id="MBX7289844.1"/>
    </source>
</evidence>
<evidence type="ECO:0008006" key="3">
    <source>
        <dbReference type="Google" id="ProtNLM"/>
    </source>
</evidence>
<dbReference type="Proteomes" id="UP000775179">
    <property type="component" value="Unassembled WGS sequence"/>
</dbReference>
<sequence length="387" mass="45387">MENIYTLYSKDKPLIDFKKVDTLDKKYEVIKIYEENRNILPYRLKDNIDIFDFWLDSRPIPTNREHIENVIEALMLSDRPDPFDYLKINNGVSLNDTYWIKNSNDEISWYDKDFSCVNLYENGFKESLGIITFFGNTSSLGGRINTPELTTQGMLGKAWRQLDDGIYLYKKGSSGAANAGNEPYSEVIASQVADIIGIPHIKYELDRWQDILCTKCKLFTDVDHGYLTMAEFLSTEVGTKDRWKYNDIKSLVSDEIMLGIDDMIVFDYIIENKDRHFNNFGFIRNNNTGEIEKLAPIFDNGFSLLNFHMEYELKEFDFDSYSDLGTFYIKNRDQAKDVIKRNPKKYKKWAKELNNKIDTINFYSVEKYREKAIKDLLKSRCRVIQSI</sequence>
<dbReference type="EMBL" id="JAIFTX010000003">
    <property type="protein sequence ID" value="MBX7289844.1"/>
    <property type="molecule type" value="Genomic_DNA"/>
</dbReference>
<organism evidence="1 2">
    <name type="scientific">Clostridium chauvoei</name>
    <dbReference type="NCBI Taxonomy" id="46867"/>
    <lineage>
        <taxon>Bacteria</taxon>
        <taxon>Bacillati</taxon>
        <taxon>Bacillota</taxon>
        <taxon>Clostridia</taxon>
        <taxon>Eubacteriales</taxon>
        <taxon>Clostridiaceae</taxon>
        <taxon>Clostridium</taxon>
    </lineage>
</organism>
<reference evidence="1 2" key="1">
    <citation type="submission" date="2021-08" db="EMBL/GenBank/DDBJ databases">
        <title>Genome sequence analysis of Clostridium chauvoei strains of European origin and evaluation of typing options for outbreak investigations.</title>
        <authorList>
            <person name="Abdel-Glil M."/>
            <person name="Thomas P."/>
            <person name="Seyboldt C."/>
        </authorList>
    </citation>
    <scope>NUCLEOTIDE SEQUENCE [LARGE SCALE GENOMIC DNA]</scope>
    <source>
        <strain evidence="1 2">S0260-09</strain>
    </source>
</reference>
<evidence type="ECO:0000313" key="2">
    <source>
        <dbReference type="Proteomes" id="UP000775179"/>
    </source>
</evidence>
<accession>A0ABD4RFX6</accession>